<evidence type="ECO:0000313" key="3">
    <source>
        <dbReference type="Proteomes" id="UP000251960"/>
    </source>
</evidence>
<evidence type="ECO:0000313" key="2">
    <source>
        <dbReference type="EMBL" id="PWZ15348.1"/>
    </source>
</evidence>
<proteinExistence type="predicted"/>
<accession>A0A3L6E4E0</accession>
<feature type="region of interest" description="Disordered" evidence="1">
    <location>
        <begin position="1"/>
        <end position="84"/>
    </location>
</feature>
<name>A0A3L6E4E0_MAIZE</name>
<protein>
    <submittedName>
        <fullName evidence="2">Uncharacterized protein</fullName>
    </submittedName>
</protein>
<dbReference type="EMBL" id="NCVQ01000008">
    <property type="protein sequence ID" value="PWZ15348.1"/>
    <property type="molecule type" value="Genomic_DNA"/>
</dbReference>
<dbReference type="Proteomes" id="UP000251960">
    <property type="component" value="Chromosome 7"/>
</dbReference>
<gene>
    <name evidence="2" type="ORF">Zm00014a_003086</name>
</gene>
<feature type="region of interest" description="Disordered" evidence="1">
    <location>
        <begin position="97"/>
        <end position="130"/>
    </location>
</feature>
<organism evidence="2 3">
    <name type="scientific">Zea mays</name>
    <name type="common">Maize</name>
    <dbReference type="NCBI Taxonomy" id="4577"/>
    <lineage>
        <taxon>Eukaryota</taxon>
        <taxon>Viridiplantae</taxon>
        <taxon>Streptophyta</taxon>
        <taxon>Embryophyta</taxon>
        <taxon>Tracheophyta</taxon>
        <taxon>Spermatophyta</taxon>
        <taxon>Magnoliopsida</taxon>
        <taxon>Liliopsida</taxon>
        <taxon>Poales</taxon>
        <taxon>Poaceae</taxon>
        <taxon>PACMAD clade</taxon>
        <taxon>Panicoideae</taxon>
        <taxon>Andropogonodae</taxon>
        <taxon>Andropogoneae</taxon>
        <taxon>Tripsacinae</taxon>
        <taxon>Zea</taxon>
    </lineage>
</organism>
<feature type="compositionally biased region" description="Low complexity" evidence="1">
    <location>
        <begin position="23"/>
        <end position="39"/>
    </location>
</feature>
<comment type="caution">
    <text evidence="2">The sequence shown here is derived from an EMBL/GenBank/DDBJ whole genome shotgun (WGS) entry which is preliminary data.</text>
</comment>
<feature type="compositionally biased region" description="Basic and acidic residues" evidence="1">
    <location>
        <begin position="42"/>
        <end position="72"/>
    </location>
</feature>
<dbReference type="AlphaFoldDB" id="A0A3L6E4E0"/>
<reference evidence="2 3" key="1">
    <citation type="journal article" date="2018" name="Nat. Genet.">
        <title>Extensive intraspecific gene order and gene structural variations between Mo17 and other maize genomes.</title>
        <authorList>
            <person name="Sun S."/>
            <person name="Zhou Y."/>
            <person name="Chen J."/>
            <person name="Shi J."/>
            <person name="Zhao H."/>
            <person name="Zhao H."/>
            <person name="Song W."/>
            <person name="Zhang M."/>
            <person name="Cui Y."/>
            <person name="Dong X."/>
            <person name="Liu H."/>
            <person name="Ma X."/>
            <person name="Jiao Y."/>
            <person name="Wang B."/>
            <person name="Wei X."/>
            <person name="Stein J.C."/>
            <person name="Glaubitz J.C."/>
            <person name="Lu F."/>
            <person name="Yu G."/>
            <person name="Liang C."/>
            <person name="Fengler K."/>
            <person name="Li B."/>
            <person name="Rafalski A."/>
            <person name="Schnable P.S."/>
            <person name="Ware D.H."/>
            <person name="Buckler E.S."/>
            <person name="Lai J."/>
        </authorList>
    </citation>
    <scope>NUCLEOTIDE SEQUENCE [LARGE SCALE GENOMIC DNA]</scope>
    <source>
        <strain evidence="3">cv. Missouri 17</strain>
        <tissue evidence="2">Seedling</tissue>
    </source>
</reference>
<sequence>MGKQLEVEEGDGEEQRRHCLIWASSGSSARGAQSRARGATGELRRRAWSREHAMQGRRAEGEREATGHDTGSREAGAAMAGKPLRAESFDGWELKEERAGNSAAARQGTEQEKAACGEEISITRNIQGEG</sequence>
<evidence type="ECO:0000256" key="1">
    <source>
        <dbReference type="SAM" id="MobiDB-lite"/>
    </source>
</evidence>